<organism evidence="2 3">
    <name type="scientific">Rhipicephalus sanguineus</name>
    <name type="common">Brown dog tick</name>
    <name type="synonym">Ixodes sanguineus</name>
    <dbReference type="NCBI Taxonomy" id="34632"/>
    <lineage>
        <taxon>Eukaryota</taxon>
        <taxon>Metazoa</taxon>
        <taxon>Ecdysozoa</taxon>
        <taxon>Arthropoda</taxon>
        <taxon>Chelicerata</taxon>
        <taxon>Arachnida</taxon>
        <taxon>Acari</taxon>
        <taxon>Parasitiformes</taxon>
        <taxon>Ixodida</taxon>
        <taxon>Ixodoidea</taxon>
        <taxon>Ixodidae</taxon>
        <taxon>Rhipicephalinae</taxon>
        <taxon>Rhipicephalus</taxon>
        <taxon>Rhipicephalus</taxon>
    </lineage>
</organism>
<sequence length="99" mass="10799">MGRPVPTADWLRVHGGPPPRQGPLSLPACSLCGDSETVEQLFCACPGLVQERSRVTTAYRRQDLLASTVKHFLFPSPPHLPALRSLAEFLGETGNTAYR</sequence>
<evidence type="ECO:0000313" key="3">
    <source>
        <dbReference type="Proteomes" id="UP000821837"/>
    </source>
</evidence>
<feature type="region of interest" description="Disordered" evidence="1">
    <location>
        <begin position="1"/>
        <end position="22"/>
    </location>
</feature>
<reference evidence="2" key="2">
    <citation type="submission" date="2021-09" db="EMBL/GenBank/DDBJ databases">
        <authorList>
            <person name="Jia N."/>
            <person name="Wang J."/>
            <person name="Shi W."/>
            <person name="Du L."/>
            <person name="Sun Y."/>
            <person name="Zhan W."/>
            <person name="Jiang J."/>
            <person name="Wang Q."/>
            <person name="Zhang B."/>
            <person name="Ji P."/>
            <person name="Sakyi L.B."/>
            <person name="Cui X."/>
            <person name="Yuan T."/>
            <person name="Jiang B."/>
            <person name="Yang W."/>
            <person name="Lam T.T.-Y."/>
            <person name="Chang Q."/>
            <person name="Ding S."/>
            <person name="Wang X."/>
            <person name="Zhu J."/>
            <person name="Ruan X."/>
            <person name="Zhao L."/>
            <person name="Wei J."/>
            <person name="Que T."/>
            <person name="Du C."/>
            <person name="Cheng J."/>
            <person name="Dai P."/>
            <person name="Han X."/>
            <person name="Huang E."/>
            <person name="Gao Y."/>
            <person name="Liu J."/>
            <person name="Shao H."/>
            <person name="Ye R."/>
            <person name="Li L."/>
            <person name="Wei W."/>
            <person name="Wang X."/>
            <person name="Wang C."/>
            <person name="Huo Q."/>
            <person name="Li W."/>
            <person name="Guo W."/>
            <person name="Chen H."/>
            <person name="Chen S."/>
            <person name="Zhou L."/>
            <person name="Zhou L."/>
            <person name="Ni X."/>
            <person name="Tian J."/>
            <person name="Zhou Y."/>
            <person name="Sheng Y."/>
            <person name="Liu T."/>
            <person name="Pan Y."/>
            <person name="Xia L."/>
            <person name="Li J."/>
            <person name="Zhao F."/>
            <person name="Cao W."/>
        </authorList>
    </citation>
    <scope>NUCLEOTIDE SEQUENCE</scope>
    <source>
        <strain evidence="2">Rsan-2018</strain>
        <tissue evidence="2">Larvae</tissue>
    </source>
</reference>
<dbReference type="AlphaFoldDB" id="A0A9D4QCD8"/>
<evidence type="ECO:0000313" key="2">
    <source>
        <dbReference type="EMBL" id="KAH7973264.1"/>
    </source>
</evidence>
<dbReference type="Proteomes" id="UP000821837">
    <property type="component" value="Chromosome 11"/>
</dbReference>
<protein>
    <recommendedName>
        <fullName evidence="4">Tick transposon</fullName>
    </recommendedName>
</protein>
<evidence type="ECO:0000256" key="1">
    <source>
        <dbReference type="SAM" id="MobiDB-lite"/>
    </source>
</evidence>
<gene>
    <name evidence="2" type="ORF">HPB52_023329</name>
</gene>
<name>A0A9D4QCD8_RHISA</name>
<dbReference type="EMBL" id="JABSTV010001247">
    <property type="protein sequence ID" value="KAH7973264.1"/>
    <property type="molecule type" value="Genomic_DNA"/>
</dbReference>
<evidence type="ECO:0008006" key="4">
    <source>
        <dbReference type="Google" id="ProtNLM"/>
    </source>
</evidence>
<proteinExistence type="predicted"/>
<accession>A0A9D4QCD8</accession>
<reference evidence="2" key="1">
    <citation type="journal article" date="2020" name="Cell">
        <title>Large-Scale Comparative Analyses of Tick Genomes Elucidate Their Genetic Diversity and Vector Capacities.</title>
        <authorList>
            <consortium name="Tick Genome and Microbiome Consortium (TIGMIC)"/>
            <person name="Jia N."/>
            <person name="Wang J."/>
            <person name="Shi W."/>
            <person name="Du L."/>
            <person name="Sun Y."/>
            <person name="Zhan W."/>
            <person name="Jiang J.F."/>
            <person name="Wang Q."/>
            <person name="Zhang B."/>
            <person name="Ji P."/>
            <person name="Bell-Sakyi L."/>
            <person name="Cui X.M."/>
            <person name="Yuan T.T."/>
            <person name="Jiang B.G."/>
            <person name="Yang W.F."/>
            <person name="Lam T.T."/>
            <person name="Chang Q.C."/>
            <person name="Ding S.J."/>
            <person name="Wang X.J."/>
            <person name="Zhu J.G."/>
            <person name="Ruan X.D."/>
            <person name="Zhao L."/>
            <person name="Wei J.T."/>
            <person name="Ye R.Z."/>
            <person name="Que T.C."/>
            <person name="Du C.H."/>
            <person name="Zhou Y.H."/>
            <person name="Cheng J.X."/>
            <person name="Dai P.F."/>
            <person name="Guo W.B."/>
            <person name="Han X.H."/>
            <person name="Huang E.J."/>
            <person name="Li L.F."/>
            <person name="Wei W."/>
            <person name="Gao Y.C."/>
            <person name="Liu J.Z."/>
            <person name="Shao H.Z."/>
            <person name="Wang X."/>
            <person name="Wang C.C."/>
            <person name="Yang T.C."/>
            <person name="Huo Q.B."/>
            <person name="Li W."/>
            <person name="Chen H.Y."/>
            <person name="Chen S.E."/>
            <person name="Zhou L.G."/>
            <person name="Ni X.B."/>
            <person name="Tian J.H."/>
            <person name="Sheng Y."/>
            <person name="Liu T."/>
            <person name="Pan Y.S."/>
            <person name="Xia L.Y."/>
            <person name="Li J."/>
            <person name="Zhao F."/>
            <person name="Cao W.C."/>
        </authorList>
    </citation>
    <scope>NUCLEOTIDE SEQUENCE</scope>
    <source>
        <strain evidence="2">Rsan-2018</strain>
    </source>
</reference>
<comment type="caution">
    <text evidence="2">The sequence shown here is derived from an EMBL/GenBank/DDBJ whole genome shotgun (WGS) entry which is preliminary data.</text>
</comment>
<keyword evidence="3" id="KW-1185">Reference proteome</keyword>